<evidence type="ECO:0000256" key="2">
    <source>
        <dbReference type="ARBA" id="ARBA00004922"/>
    </source>
</evidence>
<evidence type="ECO:0000256" key="14">
    <source>
        <dbReference type="SAM" id="MobiDB-lite"/>
    </source>
</evidence>
<dbReference type="EMBL" id="KN831787">
    <property type="protein sequence ID" value="KIM38981.1"/>
    <property type="molecule type" value="Genomic_DNA"/>
</dbReference>
<comment type="catalytic activity">
    <reaction evidence="8">
        <text>N(4)-(alpha-D-Man-(1-&gt;2)-alpha-D-Man-(1-&gt;2)-alpha-D-Man-(1-&gt;3)-[alpha-D-Man-(1-&gt;3)-[alpha-D-Man-(1-&gt;2)-alpha-D-Man-(1-&gt;6)]-alpha-D-Man-(1-&gt;6)]-beta-D-Man-(1-&gt;4)-beta-D-GlcNAc-(1-&gt;4)-beta-D-GlcNAc)-L-asparaginyl-[protein] (N-glucan mannose isomer 8A1,2,3B1,3) + 3 H2O = N(4)-(alpha-D-Man-(1-&gt;3)-[alpha-D-Man-(1-&gt;3)-[alpha-D-Man-(1-&gt;6)]-alpha-D-Man-(1-&gt;6)]-beta-D-Man-(1-&gt;4)-beta-D-GlcNAc-(1-&gt;4)-beta-D-GlcNAc)-L-asparaginyl-[protein] (N-glucan mannose isomer 5A1,2) + 3 beta-D-mannose</text>
        <dbReference type="Rhea" id="RHEA:56028"/>
        <dbReference type="Rhea" id="RHEA-COMP:14358"/>
        <dbReference type="Rhea" id="RHEA-COMP:14367"/>
        <dbReference type="ChEBI" id="CHEBI:15377"/>
        <dbReference type="ChEBI" id="CHEBI:28563"/>
        <dbReference type="ChEBI" id="CHEBI:59087"/>
        <dbReference type="ChEBI" id="CHEBI:60628"/>
        <dbReference type="EC" id="3.2.1.113"/>
    </reaction>
</comment>
<dbReference type="InterPro" id="IPR012341">
    <property type="entry name" value="6hp_glycosidase-like_sf"/>
</dbReference>
<feature type="compositionally biased region" description="Low complexity" evidence="14">
    <location>
        <begin position="1"/>
        <end position="14"/>
    </location>
</feature>
<evidence type="ECO:0000256" key="4">
    <source>
        <dbReference type="ARBA" id="ARBA00022723"/>
    </source>
</evidence>
<evidence type="ECO:0000256" key="5">
    <source>
        <dbReference type="ARBA" id="ARBA00022801"/>
    </source>
</evidence>
<dbReference type="GO" id="GO:0005783">
    <property type="term" value="C:endoplasmic reticulum"/>
    <property type="evidence" value="ECO:0007669"/>
    <property type="project" value="TreeGrafter"/>
</dbReference>
<evidence type="ECO:0000256" key="10">
    <source>
        <dbReference type="PIRSR" id="PIRSR601382-1"/>
    </source>
</evidence>
<feature type="active site" evidence="10">
    <location>
        <position position="302"/>
    </location>
</feature>
<evidence type="ECO:0000256" key="1">
    <source>
        <dbReference type="ARBA" id="ARBA00001913"/>
    </source>
</evidence>
<feature type="active site" description="Proton donor" evidence="10">
    <location>
        <position position="169"/>
    </location>
</feature>
<feature type="active site" description="Proton donor" evidence="10">
    <location>
        <position position="434"/>
    </location>
</feature>
<protein>
    <recommendedName>
        <fullName evidence="13">alpha-1,2-Mannosidase</fullName>
        <ecNumber evidence="13">3.2.1.-</ecNumber>
    </recommendedName>
</protein>
<evidence type="ECO:0000313" key="16">
    <source>
        <dbReference type="Proteomes" id="UP000053424"/>
    </source>
</evidence>
<evidence type="ECO:0000256" key="13">
    <source>
        <dbReference type="RuleBase" id="RU361193"/>
    </source>
</evidence>
<evidence type="ECO:0000256" key="6">
    <source>
        <dbReference type="ARBA" id="ARBA00022837"/>
    </source>
</evidence>
<feature type="region of interest" description="Disordered" evidence="14">
    <location>
        <begin position="1"/>
        <end position="34"/>
    </location>
</feature>
<comment type="similarity">
    <text evidence="3 13">Belongs to the glycosyl hydrolase 47 family.</text>
</comment>
<evidence type="ECO:0000256" key="7">
    <source>
        <dbReference type="ARBA" id="ARBA00023157"/>
    </source>
</evidence>
<evidence type="ECO:0000256" key="11">
    <source>
        <dbReference type="PIRSR" id="PIRSR601382-2"/>
    </source>
</evidence>
<proteinExistence type="inferred from homology"/>
<comment type="catalytic activity">
    <reaction evidence="9">
        <text>N(4)-(alpha-D-Man-(1-&gt;2)-alpha-D-Man-(1-&gt;2)-alpha-D-Man-(1-&gt;3)-[alpha-D-Man-(1-&gt;2)-alpha-D-Man-(1-&gt;3)-[alpha-D-Man-(1-&gt;2)-alpha-D-Man-(1-&gt;6)]-alpha-D-Man-(1-&gt;6)]-beta-D-Man-(1-&gt;4)-beta-D-GlcNAc-(1-&gt;4)-beta-D-GlcNAc)-L-asparaginyl-[protein] (N-glucan mannose isomer 9A1,2,3B1,2,3) + 4 H2O = N(4)-(alpha-D-Man-(1-&gt;3)-[alpha-D-Man-(1-&gt;3)-[alpha-D-Man-(1-&gt;6)]-alpha-D-Man-(1-&gt;6)]-beta-D-Man-(1-&gt;4)-beta-D-GlcNAc-(1-&gt;4)-beta-D-GlcNAc)-L-asparaginyl-[protein] (N-glucan mannose isomer 5A1,2) + 4 beta-D-mannose</text>
        <dbReference type="Rhea" id="RHEA:56008"/>
        <dbReference type="Rhea" id="RHEA-COMP:14356"/>
        <dbReference type="Rhea" id="RHEA-COMP:14367"/>
        <dbReference type="ChEBI" id="CHEBI:15377"/>
        <dbReference type="ChEBI" id="CHEBI:28563"/>
        <dbReference type="ChEBI" id="CHEBI:59087"/>
        <dbReference type="ChEBI" id="CHEBI:139493"/>
        <dbReference type="EC" id="3.2.1.113"/>
    </reaction>
</comment>
<dbReference type="AlphaFoldDB" id="A0A0C3C5U5"/>
<dbReference type="GO" id="GO:0005975">
    <property type="term" value="P:carbohydrate metabolic process"/>
    <property type="evidence" value="ECO:0007669"/>
    <property type="project" value="InterPro"/>
</dbReference>
<dbReference type="GO" id="GO:0005509">
    <property type="term" value="F:calcium ion binding"/>
    <property type="evidence" value="ECO:0007669"/>
    <property type="project" value="InterPro"/>
</dbReference>
<evidence type="ECO:0000256" key="9">
    <source>
        <dbReference type="ARBA" id="ARBA00048605"/>
    </source>
</evidence>
<keyword evidence="5 13" id="KW-0378">Hydrolase</keyword>
<keyword evidence="6 11" id="KW-0106">Calcium</keyword>
<sequence length="579" mass="65092">MATTKSTPNSNNPIPKKPSSDSVKPAQQDNVEEPPTFGRSAILMLVLALAIYAYQTNVFNLLSNTNVPPRENWEEDVVLSADIPKREEVVEAFKYAWAAYERDAMGNDEYHPLSKKGSNLTDSGGIGYAIIDSIDTMLIMGLEKEYNTARNWVANELSFDHDGNFNTFETTIRVLGGLLTAYHLSDEDPIFLEKAIELADRMLPAFETPTGLPFGMVNLAKREGVDDPNYAGLVSTAEASTLQLELKYLSFLTDNDNYWDKAEGAMKAIKAAALPHGLVPIYLNAQTGQFLVSEIRLGSRGDSFYEYLLKQFLQTGKSESVYLQMYKQAMDSVHSNLVKKGETHKLTYTSELLPERQDGQMTWRLSPKQDHLVCFLAGSLMLGATTTEAIHEKVSVPPRPGQLTLTGQKDWELGVELLKTCVDTYNTATGLAAEIVHFYTSDDGLQAHPERDWYIKGNEIPAQPSYDARYLLRPETVESLFIAYRLTGDEQYRADGWRIFQAIQKYSRLESGGYASLLNVDVVHSIKIDKMETFFMSETLKYLYLLFSESTLLPLDEYVFNTEAHPLPMFTPSTRTSFF</sequence>
<dbReference type="InterPro" id="IPR050749">
    <property type="entry name" value="Glycosyl_Hydrolase_47"/>
</dbReference>
<name>A0A0C3C5U5_HEBCY</name>
<keyword evidence="16" id="KW-1185">Reference proteome</keyword>
<dbReference type="Pfam" id="PF01532">
    <property type="entry name" value="Glyco_hydro_47"/>
    <property type="match status" value="1"/>
</dbReference>
<dbReference type="GO" id="GO:0004571">
    <property type="term" value="F:mannosyl-oligosaccharide 1,2-alpha-mannosidase activity"/>
    <property type="evidence" value="ECO:0007669"/>
    <property type="project" value="UniProtKB-EC"/>
</dbReference>
<feature type="active site" evidence="10">
    <location>
        <position position="475"/>
    </location>
</feature>
<dbReference type="Proteomes" id="UP000053424">
    <property type="component" value="Unassembled WGS sequence"/>
</dbReference>
<dbReference type="GO" id="GO:0036503">
    <property type="term" value="P:ERAD pathway"/>
    <property type="evidence" value="ECO:0007669"/>
    <property type="project" value="UniProtKB-ARBA"/>
</dbReference>
<gene>
    <name evidence="15" type="ORF">M413DRAFT_447343</name>
</gene>
<dbReference type="OrthoDB" id="8118055at2759"/>
<keyword evidence="13" id="KW-0326">Glycosidase</keyword>
<dbReference type="PANTHER" id="PTHR11742:SF55">
    <property type="entry name" value="ENDOPLASMIC RETICULUM MANNOSYL-OLIGOSACCHARIDE 1,2-ALPHA-MANNOSIDASE"/>
    <property type="match status" value="1"/>
</dbReference>
<comment type="pathway">
    <text evidence="2">Protein modification; protein glycosylation.</text>
</comment>
<evidence type="ECO:0000256" key="12">
    <source>
        <dbReference type="PIRSR" id="PIRSR601382-3"/>
    </source>
</evidence>
<keyword evidence="4 11" id="KW-0479">Metal-binding</keyword>
<evidence type="ECO:0000256" key="8">
    <source>
        <dbReference type="ARBA" id="ARBA00047669"/>
    </source>
</evidence>
<dbReference type="InterPro" id="IPR036026">
    <property type="entry name" value="Seven-hairpin_glycosidases"/>
</dbReference>
<feature type="disulfide bond" evidence="12">
    <location>
        <begin position="374"/>
        <end position="421"/>
    </location>
</feature>
<accession>A0A0C3C5U5</accession>
<organism evidence="15 16">
    <name type="scientific">Hebeloma cylindrosporum</name>
    <dbReference type="NCBI Taxonomy" id="76867"/>
    <lineage>
        <taxon>Eukaryota</taxon>
        <taxon>Fungi</taxon>
        <taxon>Dikarya</taxon>
        <taxon>Basidiomycota</taxon>
        <taxon>Agaricomycotina</taxon>
        <taxon>Agaricomycetes</taxon>
        <taxon>Agaricomycetidae</taxon>
        <taxon>Agaricales</taxon>
        <taxon>Agaricineae</taxon>
        <taxon>Hymenogastraceae</taxon>
        <taxon>Hebeloma</taxon>
    </lineage>
</organism>
<dbReference type="EC" id="3.2.1.-" evidence="13"/>
<dbReference type="Gene3D" id="1.50.10.10">
    <property type="match status" value="1"/>
</dbReference>
<comment type="cofactor">
    <cofactor evidence="1 11">
        <name>Ca(2+)</name>
        <dbReference type="ChEBI" id="CHEBI:29108"/>
    </cofactor>
</comment>
<dbReference type="PRINTS" id="PR00747">
    <property type="entry name" value="GLYHDRLASE47"/>
</dbReference>
<dbReference type="InterPro" id="IPR001382">
    <property type="entry name" value="Glyco_hydro_47"/>
</dbReference>
<evidence type="ECO:0000256" key="3">
    <source>
        <dbReference type="ARBA" id="ARBA00007658"/>
    </source>
</evidence>
<dbReference type="STRING" id="686832.A0A0C3C5U5"/>
<reference evidence="16" key="2">
    <citation type="submission" date="2015-01" db="EMBL/GenBank/DDBJ databases">
        <title>Evolutionary Origins and Diversification of the Mycorrhizal Mutualists.</title>
        <authorList>
            <consortium name="DOE Joint Genome Institute"/>
            <consortium name="Mycorrhizal Genomics Consortium"/>
            <person name="Kohler A."/>
            <person name="Kuo A."/>
            <person name="Nagy L.G."/>
            <person name="Floudas D."/>
            <person name="Copeland A."/>
            <person name="Barry K.W."/>
            <person name="Cichocki N."/>
            <person name="Veneault-Fourrey C."/>
            <person name="LaButti K."/>
            <person name="Lindquist E.A."/>
            <person name="Lipzen A."/>
            <person name="Lundell T."/>
            <person name="Morin E."/>
            <person name="Murat C."/>
            <person name="Riley R."/>
            <person name="Ohm R."/>
            <person name="Sun H."/>
            <person name="Tunlid A."/>
            <person name="Henrissat B."/>
            <person name="Grigoriev I.V."/>
            <person name="Hibbett D.S."/>
            <person name="Martin F."/>
        </authorList>
    </citation>
    <scope>NUCLEOTIDE SEQUENCE [LARGE SCALE GENOMIC DNA]</scope>
    <source>
        <strain evidence="16">h7</strain>
    </source>
</reference>
<dbReference type="SUPFAM" id="SSF48225">
    <property type="entry name" value="Seven-hairpin glycosidases"/>
    <property type="match status" value="1"/>
</dbReference>
<dbReference type="PANTHER" id="PTHR11742">
    <property type="entry name" value="MANNOSYL-OLIGOSACCHARIDE ALPHA-1,2-MANNOSIDASE-RELATED"/>
    <property type="match status" value="1"/>
</dbReference>
<dbReference type="HOGENOM" id="CLU_003818_3_0_1"/>
<reference evidence="15 16" key="1">
    <citation type="submission" date="2014-04" db="EMBL/GenBank/DDBJ databases">
        <authorList>
            <consortium name="DOE Joint Genome Institute"/>
            <person name="Kuo A."/>
            <person name="Gay G."/>
            <person name="Dore J."/>
            <person name="Kohler A."/>
            <person name="Nagy L.G."/>
            <person name="Floudas D."/>
            <person name="Copeland A."/>
            <person name="Barry K.W."/>
            <person name="Cichocki N."/>
            <person name="Veneault-Fourrey C."/>
            <person name="LaButti K."/>
            <person name="Lindquist E.A."/>
            <person name="Lipzen A."/>
            <person name="Lundell T."/>
            <person name="Morin E."/>
            <person name="Murat C."/>
            <person name="Sun H."/>
            <person name="Tunlid A."/>
            <person name="Henrissat B."/>
            <person name="Grigoriev I.V."/>
            <person name="Hibbett D.S."/>
            <person name="Martin F."/>
            <person name="Nordberg H.P."/>
            <person name="Cantor M.N."/>
            <person name="Hua S.X."/>
        </authorList>
    </citation>
    <scope>NUCLEOTIDE SEQUENCE [LARGE SCALE GENOMIC DNA]</scope>
    <source>
        <strain evidence="16">h7</strain>
    </source>
</reference>
<feature type="binding site" evidence="11">
    <location>
        <position position="562"/>
    </location>
    <ligand>
        <name>Ca(2+)</name>
        <dbReference type="ChEBI" id="CHEBI:29108"/>
    </ligand>
</feature>
<evidence type="ECO:0000313" key="15">
    <source>
        <dbReference type="EMBL" id="KIM38981.1"/>
    </source>
</evidence>
<dbReference type="GO" id="GO:0016020">
    <property type="term" value="C:membrane"/>
    <property type="evidence" value="ECO:0007669"/>
    <property type="project" value="InterPro"/>
</dbReference>
<keyword evidence="7 12" id="KW-1015">Disulfide bond</keyword>